<evidence type="ECO:0000313" key="1">
    <source>
        <dbReference type="EMBL" id="TKH12883.1"/>
    </source>
</evidence>
<proteinExistence type="predicted"/>
<organism evidence="1 2">
    <name type="scientific">Peribacillus simplex</name>
    <dbReference type="NCBI Taxonomy" id="1478"/>
    <lineage>
        <taxon>Bacteria</taxon>
        <taxon>Bacillati</taxon>
        <taxon>Bacillota</taxon>
        <taxon>Bacilli</taxon>
        <taxon>Bacillales</taxon>
        <taxon>Bacillaceae</taxon>
        <taxon>Peribacillus</taxon>
    </lineage>
</organism>
<name>A0A9X8ZJ39_9BACI</name>
<gene>
    <name evidence="1" type="ORF">FC678_08690</name>
</gene>
<accession>A0A9X8ZJ39</accession>
<dbReference type="AlphaFoldDB" id="A0A9X8ZJ39"/>
<protein>
    <submittedName>
        <fullName evidence="1">Uncharacterized protein</fullName>
    </submittedName>
</protein>
<reference evidence="1 2" key="1">
    <citation type="journal article" date="2019" name="Environ. Microbiol.">
        <title>An active ?-lactamase is a part of an orchestrated cell wall stress resistance network of Bacillus subtilis and related rhizosphere species.</title>
        <authorList>
            <person name="Bucher T."/>
            <person name="Keren-Paz A."/>
            <person name="Hausser J."/>
            <person name="Olender T."/>
            <person name="Cytryn E."/>
            <person name="Kolodkin-Gal I."/>
        </authorList>
    </citation>
    <scope>NUCLEOTIDE SEQUENCE [LARGE SCALE GENOMIC DNA]</scope>
    <source>
        <strain evidence="1 2">I4</strain>
    </source>
</reference>
<dbReference type="RefSeq" id="WP_137019807.1">
    <property type="nucleotide sequence ID" value="NZ_SZNS01000068.1"/>
</dbReference>
<dbReference type="EMBL" id="SZNT01000097">
    <property type="protein sequence ID" value="TKH12883.1"/>
    <property type="molecule type" value="Genomic_DNA"/>
</dbReference>
<comment type="caution">
    <text evidence="1">The sequence shown here is derived from an EMBL/GenBank/DDBJ whole genome shotgun (WGS) entry which is preliminary data.</text>
</comment>
<sequence length="64" mass="7801">MDIFDEHAKVLKKMFDNKKAQKEIIEKMRNGINSELENQLQTLKKEYCVLSKLERTYDNRYEFN</sequence>
<dbReference type="Proteomes" id="UP000309170">
    <property type="component" value="Unassembled WGS sequence"/>
</dbReference>
<evidence type="ECO:0000313" key="2">
    <source>
        <dbReference type="Proteomes" id="UP000309170"/>
    </source>
</evidence>